<feature type="region of interest" description="Disordered" evidence="1">
    <location>
        <begin position="55"/>
        <end position="78"/>
    </location>
</feature>
<name>A0A1H7QU81_9HYPH</name>
<dbReference type="RefSeq" id="WP_143079706.1">
    <property type="nucleotide sequence ID" value="NZ_FOAN01000004.1"/>
</dbReference>
<reference evidence="3" key="1">
    <citation type="submission" date="2016-10" db="EMBL/GenBank/DDBJ databases">
        <authorList>
            <person name="Varghese N."/>
            <person name="Submissions S."/>
        </authorList>
    </citation>
    <scope>NUCLEOTIDE SEQUENCE [LARGE SCALE GENOMIC DNA]</scope>
    <source>
        <strain evidence="3">LMG 26383,CCUG 61248,R- 45681</strain>
    </source>
</reference>
<dbReference type="PROSITE" id="PS51257">
    <property type="entry name" value="PROKAR_LIPOPROTEIN"/>
    <property type="match status" value="1"/>
</dbReference>
<organism evidence="2 3">
    <name type="scientific">Bosea lupini</name>
    <dbReference type="NCBI Taxonomy" id="1036779"/>
    <lineage>
        <taxon>Bacteria</taxon>
        <taxon>Pseudomonadati</taxon>
        <taxon>Pseudomonadota</taxon>
        <taxon>Alphaproteobacteria</taxon>
        <taxon>Hyphomicrobiales</taxon>
        <taxon>Boseaceae</taxon>
        <taxon>Bosea</taxon>
    </lineage>
</organism>
<gene>
    <name evidence="2" type="ORF">SAMN04515666_104134</name>
</gene>
<evidence type="ECO:0000256" key="1">
    <source>
        <dbReference type="SAM" id="MobiDB-lite"/>
    </source>
</evidence>
<dbReference type="EMBL" id="FOAN01000004">
    <property type="protein sequence ID" value="SEL51472.1"/>
    <property type="molecule type" value="Genomic_DNA"/>
</dbReference>
<evidence type="ECO:0008006" key="4">
    <source>
        <dbReference type="Google" id="ProtNLM"/>
    </source>
</evidence>
<evidence type="ECO:0000313" key="3">
    <source>
        <dbReference type="Proteomes" id="UP000199664"/>
    </source>
</evidence>
<dbReference type="STRING" id="1036779.SAMN04515666_104134"/>
<protein>
    <recommendedName>
        <fullName evidence="4">Lipoprotein</fullName>
    </recommendedName>
</protein>
<accession>A0A1H7QU81</accession>
<proteinExistence type="predicted"/>
<sequence>MKRAFIVAGAIGLTGIVAGCSQPQRFGAPPPGLAPSPAPGTTVMTKRIVSDGAGGLQLPDGTRVQTDQSGGFSLPNGAYVRRDRSGALNLPNGSRCVPDNQGGYVCP</sequence>
<evidence type="ECO:0000313" key="2">
    <source>
        <dbReference type="EMBL" id="SEL51472.1"/>
    </source>
</evidence>
<dbReference type="OrthoDB" id="8162869at2"/>
<dbReference type="Proteomes" id="UP000199664">
    <property type="component" value="Unassembled WGS sequence"/>
</dbReference>
<keyword evidence="3" id="KW-1185">Reference proteome</keyword>
<dbReference type="AlphaFoldDB" id="A0A1H7QU81"/>